<dbReference type="InterPro" id="IPR011708">
    <property type="entry name" value="DNA_pol3_alpha_NTPase_dom"/>
</dbReference>
<dbReference type="Pfam" id="PF01336">
    <property type="entry name" value="tRNA_anti-codon"/>
    <property type="match status" value="1"/>
</dbReference>
<proteinExistence type="predicted"/>
<evidence type="ECO:0000256" key="6">
    <source>
        <dbReference type="ARBA" id="ARBA00022705"/>
    </source>
</evidence>
<dbReference type="GO" id="GO:0005737">
    <property type="term" value="C:cytoplasm"/>
    <property type="evidence" value="ECO:0007669"/>
    <property type="project" value="UniProtKB-SubCell"/>
</dbReference>
<dbReference type="Pfam" id="PF17657">
    <property type="entry name" value="DNA_pol3_finger"/>
    <property type="match status" value="1"/>
</dbReference>
<reference evidence="10 11" key="1">
    <citation type="journal article" date="2016" name="Nat. Commun.">
        <title>Thousands of microbial genomes shed light on interconnected biogeochemical processes in an aquifer system.</title>
        <authorList>
            <person name="Anantharaman K."/>
            <person name="Brown C.T."/>
            <person name="Hug L.A."/>
            <person name="Sharon I."/>
            <person name="Castelle C.J."/>
            <person name="Probst A.J."/>
            <person name="Thomas B.C."/>
            <person name="Singh A."/>
            <person name="Wilkins M.J."/>
            <person name="Karaoz U."/>
            <person name="Brodie E.L."/>
            <person name="Williams K.H."/>
            <person name="Hubbard S.S."/>
            <person name="Banfield J.F."/>
        </authorList>
    </citation>
    <scope>NUCLEOTIDE SEQUENCE [LARGE SCALE GENOMIC DNA]</scope>
</reference>
<dbReference type="PANTHER" id="PTHR32294">
    <property type="entry name" value="DNA POLYMERASE III SUBUNIT ALPHA"/>
    <property type="match status" value="1"/>
</dbReference>
<organism evidence="10 11">
    <name type="scientific">Candidatus Ryanbacteria bacterium RIFCSPHIGHO2_01_45_13</name>
    <dbReference type="NCBI Taxonomy" id="1802112"/>
    <lineage>
        <taxon>Bacteria</taxon>
        <taxon>Candidatus Ryaniibacteriota</taxon>
    </lineage>
</organism>
<dbReference type="Pfam" id="PF07733">
    <property type="entry name" value="DNA_pol3_alpha"/>
    <property type="match status" value="1"/>
</dbReference>
<dbReference type="EC" id="2.7.7.7" evidence="2"/>
<dbReference type="AlphaFoldDB" id="A0A1G2G0X8"/>
<sequence>MQFVHLHVHSHYSLLDGLAKIDELVKEASGMGMPAIALTDHGNLYGAVSFYQKAKEFGIKPILGIEAYVVEGNMQEKQPGISNKRYHLILLAQNNEGWQNLIRLTTLAHLEGFYYKPRLDKKTIRNHARGLIALSGCLSGEIPQALLAQNLSRAEKLVEEYKQIFGKDNFFIELSHHPGIPHHQALQESLYQLARKTNTPVVATQDVHYLKPTDAPYQDILLAVQTNSRLDDPDRLTMNKDDFSLKPPHVMNELFRGIPEAIENTVRIAERVNVSLPIGKIQLPHFPLPENETPQTYLGKITNEAIKQKYSNELLQKAYTRLDVELEVVGKTGFASYFLIVHDVVQWARKNGIVVGPGRGSAAGSIISYVLDITSVDPLEYNLLFERFMNPDRISWPDIDLDFADARRDDVINYIAERFGRNHVAQIITFGTMAARAAIRDAGRAMNIDYQLCDEVAKMIPFGFSLKKALEMAPGLRQASEQKKEIKKLLEAAGHLEGVVRHASTHACGVVITKDPLTAITPLQYATTSAEDKKQSIVTQFDMHSVEALGLLKMDILGLSNLSIIEETIKRIKERRGKDIDINNIQLDDPKPYEMLTEGRTVGVFQLEGSGMTRYLKELKPTHIEDIIAMISLYRPGPMELIPSFIRRKHKKEHISYPHQLLEPYLKNTYGIMIYQEQLMQMSEAIAGFTPGEADTLRKAVGKKIKKLLDEQREKFIKGVIDKTGSKKLGTQLWELILPFGRYGFNRSHAVAYAMVAYQTAWLKYYYPIEFMVSLLNADAKNIDRIAFLVTECKKEHIVVLPPDINESNAAFTVIDEKKIRFGLGSIKNVGHNIVSTIIENRSKNGKYAALSDFLERVYTRDLNKKSLEALIKSGAVDTFGERNTMLENMDMLLAYLKENQTMNERNQTSLFKLMENHESVPELKLIQIPPASNHQRLAWEKELLGLYISGHPLQQFKKAGLLRQNIHIIKHERTGGAIRIAAMLSEVRRILTKQGELMAFLKLEDINDNIEGVAFPSAMKQYGHLLEQNKCVLIEGKVNIRNGAHNVILDKIEPLT</sequence>
<dbReference type="InterPro" id="IPR041931">
    <property type="entry name" value="DNA_pol3_alpha_thumb_dom"/>
</dbReference>
<dbReference type="Gene3D" id="3.20.20.140">
    <property type="entry name" value="Metal-dependent hydrolases"/>
    <property type="match status" value="1"/>
</dbReference>
<dbReference type="SMART" id="SM00481">
    <property type="entry name" value="POLIIIAc"/>
    <property type="match status" value="1"/>
</dbReference>
<dbReference type="PANTHER" id="PTHR32294:SF0">
    <property type="entry name" value="DNA POLYMERASE III SUBUNIT ALPHA"/>
    <property type="match status" value="1"/>
</dbReference>
<dbReference type="InterPro" id="IPR016195">
    <property type="entry name" value="Pol/histidinol_Pase-like"/>
</dbReference>
<dbReference type="SUPFAM" id="SSF89550">
    <property type="entry name" value="PHP domain-like"/>
    <property type="match status" value="1"/>
</dbReference>
<evidence type="ECO:0000256" key="8">
    <source>
        <dbReference type="ARBA" id="ARBA00049244"/>
    </source>
</evidence>
<dbReference type="Gene3D" id="1.10.10.1600">
    <property type="entry name" value="Bacterial DNA polymerase III alpha subunit, thumb domain"/>
    <property type="match status" value="1"/>
</dbReference>
<evidence type="ECO:0000256" key="4">
    <source>
        <dbReference type="ARBA" id="ARBA00022679"/>
    </source>
</evidence>
<evidence type="ECO:0000259" key="9">
    <source>
        <dbReference type="SMART" id="SM00481"/>
    </source>
</evidence>
<dbReference type="NCBIfam" id="NF005298">
    <property type="entry name" value="PRK06826.1"/>
    <property type="match status" value="1"/>
</dbReference>
<comment type="catalytic activity">
    <reaction evidence="8">
        <text>DNA(n) + a 2'-deoxyribonucleoside 5'-triphosphate = DNA(n+1) + diphosphate</text>
        <dbReference type="Rhea" id="RHEA:22508"/>
        <dbReference type="Rhea" id="RHEA-COMP:17339"/>
        <dbReference type="Rhea" id="RHEA-COMP:17340"/>
        <dbReference type="ChEBI" id="CHEBI:33019"/>
        <dbReference type="ChEBI" id="CHEBI:61560"/>
        <dbReference type="ChEBI" id="CHEBI:173112"/>
        <dbReference type="EC" id="2.7.7.7"/>
    </reaction>
</comment>
<keyword evidence="6" id="KW-0235">DNA replication</keyword>
<dbReference type="EMBL" id="MHNI01000005">
    <property type="protein sequence ID" value="OGZ43510.1"/>
    <property type="molecule type" value="Genomic_DNA"/>
</dbReference>
<evidence type="ECO:0000256" key="2">
    <source>
        <dbReference type="ARBA" id="ARBA00012417"/>
    </source>
</evidence>
<dbReference type="InterPro" id="IPR004013">
    <property type="entry name" value="PHP_dom"/>
</dbReference>
<evidence type="ECO:0000256" key="5">
    <source>
        <dbReference type="ARBA" id="ARBA00022695"/>
    </source>
</evidence>
<dbReference type="Gene3D" id="1.10.150.870">
    <property type="match status" value="1"/>
</dbReference>
<dbReference type="Proteomes" id="UP000176700">
    <property type="component" value="Unassembled WGS sequence"/>
</dbReference>
<keyword evidence="5" id="KW-0548">Nucleotidyltransferase</keyword>
<evidence type="ECO:0000256" key="7">
    <source>
        <dbReference type="ARBA" id="ARBA00022932"/>
    </source>
</evidence>
<dbReference type="InterPro" id="IPR004365">
    <property type="entry name" value="NA-bd_OB_tRNA"/>
</dbReference>
<keyword evidence="4" id="KW-0808">Transferase</keyword>
<comment type="subcellular location">
    <subcellularLocation>
        <location evidence="1">Cytoplasm</location>
    </subcellularLocation>
</comment>
<dbReference type="GO" id="GO:0003676">
    <property type="term" value="F:nucleic acid binding"/>
    <property type="evidence" value="ECO:0007669"/>
    <property type="project" value="InterPro"/>
</dbReference>
<dbReference type="CDD" id="cd04485">
    <property type="entry name" value="DnaE_OBF"/>
    <property type="match status" value="1"/>
</dbReference>
<dbReference type="InterPro" id="IPR040982">
    <property type="entry name" value="DNA_pol3_finger"/>
</dbReference>
<comment type="caution">
    <text evidence="10">The sequence shown here is derived from an EMBL/GenBank/DDBJ whole genome shotgun (WGS) entry which is preliminary data.</text>
</comment>
<dbReference type="NCBIfam" id="NF004226">
    <property type="entry name" value="PRK05673.1"/>
    <property type="match status" value="1"/>
</dbReference>
<evidence type="ECO:0000313" key="11">
    <source>
        <dbReference type="Proteomes" id="UP000176700"/>
    </source>
</evidence>
<dbReference type="InterPro" id="IPR004805">
    <property type="entry name" value="DnaE2/DnaE/PolC"/>
</dbReference>
<feature type="domain" description="Polymerase/histidinol phosphatase N-terminal" evidence="9">
    <location>
        <begin position="4"/>
        <end position="71"/>
    </location>
</feature>
<dbReference type="CDD" id="cd12113">
    <property type="entry name" value="PHP_PolIIIA_DnaE3"/>
    <property type="match status" value="1"/>
</dbReference>
<protein>
    <recommendedName>
        <fullName evidence="3">DNA polymerase III subunit alpha</fullName>
        <ecNumber evidence="2">2.7.7.7</ecNumber>
    </recommendedName>
</protein>
<dbReference type="GO" id="GO:0006260">
    <property type="term" value="P:DNA replication"/>
    <property type="evidence" value="ECO:0007669"/>
    <property type="project" value="UniProtKB-KW"/>
</dbReference>
<dbReference type="GO" id="GO:0003887">
    <property type="term" value="F:DNA-directed DNA polymerase activity"/>
    <property type="evidence" value="ECO:0007669"/>
    <property type="project" value="UniProtKB-KW"/>
</dbReference>
<dbReference type="Pfam" id="PF02811">
    <property type="entry name" value="PHP"/>
    <property type="match status" value="1"/>
</dbReference>
<evidence type="ECO:0000256" key="3">
    <source>
        <dbReference type="ARBA" id="ARBA00019114"/>
    </source>
</evidence>
<keyword evidence="7" id="KW-0239">DNA-directed DNA polymerase</keyword>
<dbReference type="NCBIfam" id="TIGR00594">
    <property type="entry name" value="polc"/>
    <property type="match status" value="1"/>
</dbReference>
<dbReference type="InterPro" id="IPR029460">
    <property type="entry name" value="DNAPol_HHH"/>
</dbReference>
<dbReference type="Pfam" id="PF14579">
    <property type="entry name" value="HHH_6"/>
    <property type="match status" value="1"/>
</dbReference>
<gene>
    <name evidence="10" type="ORF">A2W41_04205</name>
</gene>
<name>A0A1G2G0X8_9BACT</name>
<dbReference type="GO" id="GO:0008408">
    <property type="term" value="F:3'-5' exonuclease activity"/>
    <property type="evidence" value="ECO:0007669"/>
    <property type="project" value="InterPro"/>
</dbReference>
<accession>A0A1G2G0X8</accession>
<evidence type="ECO:0000313" key="10">
    <source>
        <dbReference type="EMBL" id="OGZ43510.1"/>
    </source>
</evidence>
<dbReference type="InterPro" id="IPR003141">
    <property type="entry name" value="Pol/His_phosphatase_N"/>
</dbReference>
<evidence type="ECO:0000256" key="1">
    <source>
        <dbReference type="ARBA" id="ARBA00004496"/>
    </source>
</evidence>